<organism evidence="2 3">
    <name type="scientific">Fimbriiglobus ruber</name>
    <dbReference type="NCBI Taxonomy" id="1908690"/>
    <lineage>
        <taxon>Bacteria</taxon>
        <taxon>Pseudomonadati</taxon>
        <taxon>Planctomycetota</taxon>
        <taxon>Planctomycetia</taxon>
        <taxon>Gemmatales</taxon>
        <taxon>Gemmataceae</taxon>
        <taxon>Fimbriiglobus</taxon>
    </lineage>
</organism>
<dbReference type="AlphaFoldDB" id="A0A225DW80"/>
<proteinExistence type="predicted"/>
<dbReference type="PANTHER" id="PTHR35532">
    <property type="entry name" value="SIMILAR TO POLYHYDROXYALKANOATE DEPOLYMERASE"/>
    <property type="match status" value="1"/>
</dbReference>
<dbReference type="GO" id="GO:0030246">
    <property type="term" value="F:carbohydrate binding"/>
    <property type="evidence" value="ECO:0007669"/>
    <property type="project" value="InterPro"/>
</dbReference>
<dbReference type="EMBL" id="NIDE01000008">
    <property type="protein sequence ID" value="OWK40457.1"/>
    <property type="molecule type" value="Genomic_DNA"/>
</dbReference>
<dbReference type="GO" id="GO:0016052">
    <property type="term" value="P:carbohydrate catabolic process"/>
    <property type="evidence" value="ECO:0007669"/>
    <property type="project" value="InterPro"/>
</dbReference>
<dbReference type="Proteomes" id="UP000214646">
    <property type="component" value="Unassembled WGS sequence"/>
</dbReference>
<dbReference type="PANTHER" id="PTHR35532:SF5">
    <property type="entry name" value="CARBOHYDRATE-BINDING DOMAIN-CONTAINING PROTEIN"/>
    <property type="match status" value="1"/>
</dbReference>
<evidence type="ECO:0000259" key="1">
    <source>
        <dbReference type="Pfam" id="PF06452"/>
    </source>
</evidence>
<gene>
    <name evidence="2" type="ORF">FRUB_05376</name>
</gene>
<reference evidence="3" key="1">
    <citation type="submission" date="2017-06" db="EMBL/GenBank/DDBJ databases">
        <title>Genome analysis of Fimbriiglobus ruber SP5, the first member of the order Planctomycetales with confirmed chitinolytic capability.</title>
        <authorList>
            <person name="Ravin N.V."/>
            <person name="Rakitin A.L."/>
            <person name="Ivanova A.A."/>
            <person name="Beletsky A.V."/>
            <person name="Kulichevskaya I.S."/>
            <person name="Mardanov A.V."/>
            <person name="Dedysh S.N."/>
        </authorList>
    </citation>
    <scope>NUCLEOTIDE SEQUENCE [LARGE SCALE GENOMIC DNA]</scope>
    <source>
        <strain evidence="3">SP5</strain>
    </source>
</reference>
<name>A0A225DW80_9BACT</name>
<dbReference type="Gene3D" id="2.60.40.1190">
    <property type="match status" value="1"/>
</dbReference>
<keyword evidence="3" id="KW-1185">Reference proteome</keyword>
<protein>
    <recommendedName>
        <fullName evidence="1">Carbohydrate-binding domain-containing protein</fullName>
    </recommendedName>
</protein>
<comment type="caution">
    <text evidence="2">The sequence shown here is derived from an EMBL/GenBank/DDBJ whole genome shotgun (WGS) entry which is preliminary data.</text>
</comment>
<accession>A0A225DW80</accession>
<feature type="domain" description="Carbohydrate-binding" evidence="1">
    <location>
        <begin position="35"/>
        <end position="188"/>
    </location>
</feature>
<dbReference type="InterPro" id="IPR010502">
    <property type="entry name" value="Carb-bd_dom_fam9"/>
</dbReference>
<dbReference type="CDD" id="cd09620">
    <property type="entry name" value="CBM9_like_3"/>
    <property type="match status" value="1"/>
</dbReference>
<dbReference type="SUPFAM" id="SSF49344">
    <property type="entry name" value="CBD9-like"/>
    <property type="match status" value="1"/>
</dbReference>
<evidence type="ECO:0000313" key="3">
    <source>
        <dbReference type="Proteomes" id="UP000214646"/>
    </source>
</evidence>
<sequence>MFALPLLMAAPPTAPVNPPVPRGYVAFKATTPPTIDGKLDDAVWAAAPWSEDFADIEGFDKPAPKYRTRMKMLWDDRALYIAAELVEPNVWATITEHDAVIFHDPDFEVFLDPDGDNHMYAELELNARNMTWDLLLTKPYKDGGTAVNAWEIRGLKTAVAVDGTLNDPRDTDRGWTVEIAWPWAGLKELTAAAVPPADGDHYRINFSRVEWDVDVKAGKVVKVPNRPEHNWVWSPQGVIDMHRPERWGEVQFSTKAAGPVAFRPDPARAVKDRLHDAYYAQHAYRARTGGYTAAADLLKLRPDPSGVPTLEATPRAFTASLKAPAAAGGKTWVLDQDARLRAE</sequence>
<evidence type="ECO:0000313" key="2">
    <source>
        <dbReference type="EMBL" id="OWK40457.1"/>
    </source>
</evidence>
<dbReference type="Pfam" id="PF06452">
    <property type="entry name" value="CBM9_1"/>
    <property type="match status" value="1"/>
</dbReference>
<dbReference type="GO" id="GO:0004553">
    <property type="term" value="F:hydrolase activity, hydrolyzing O-glycosyl compounds"/>
    <property type="evidence" value="ECO:0007669"/>
    <property type="project" value="InterPro"/>
</dbReference>